<dbReference type="InterPro" id="IPR000212">
    <property type="entry name" value="DNA_helicase_UvrD/REP"/>
</dbReference>
<comment type="catalytic activity">
    <reaction evidence="10">
        <text>ATP + H2O = ADP + phosphate + H(+)</text>
        <dbReference type="Rhea" id="RHEA:13065"/>
        <dbReference type="ChEBI" id="CHEBI:15377"/>
        <dbReference type="ChEBI" id="CHEBI:15378"/>
        <dbReference type="ChEBI" id="CHEBI:30616"/>
        <dbReference type="ChEBI" id="CHEBI:43474"/>
        <dbReference type="ChEBI" id="CHEBI:456216"/>
        <dbReference type="EC" id="5.6.2.4"/>
    </reaction>
</comment>
<dbReference type="NCBIfam" id="NF008743">
    <property type="entry name" value="PRK11773.1"/>
    <property type="match status" value="1"/>
</dbReference>
<evidence type="ECO:0000256" key="11">
    <source>
        <dbReference type="SAM" id="MobiDB-lite"/>
    </source>
</evidence>
<dbReference type="PROSITE" id="PS51217">
    <property type="entry name" value="UVRD_HELICASE_CTER"/>
    <property type="match status" value="1"/>
</dbReference>
<dbReference type="InterPro" id="IPR014017">
    <property type="entry name" value="DNA_helicase_UvrD-like_C"/>
</dbReference>
<dbReference type="EC" id="5.6.2.4" evidence="9"/>
<evidence type="ECO:0000313" key="14">
    <source>
        <dbReference type="EMBL" id="VAW73218.1"/>
    </source>
</evidence>
<evidence type="ECO:0000259" key="12">
    <source>
        <dbReference type="PROSITE" id="PS51198"/>
    </source>
</evidence>
<organism evidence="14">
    <name type="scientific">hydrothermal vent metagenome</name>
    <dbReference type="NCBI Taxonomy" id="652676"/>
    <lineage>
        <taxon>unclassified sequences</taxon>
        <taxon>metagenomes</taxon>
        <taxon>ecological metagenomes</taxon>
    </lineage>
</organism>
<dbReference type="Pfam" id="PF13361">
    <property type="entry name" value="UvrD_C"/>
    <property type="match status" value="1"/>
</dbReference>
<dbReference type="GO" id="GO:0043138">
    <property type="term" value="F:3'-5' DNA helicase activity"/>
    <property type="evidence" value="ECO:0007669"/>
    <property type="project" value="UniProtKB-EC"/>
</dbReference>
<feature type="domain" description="UvrD-like helicase C-terminal" evidence="13">
    <location>
        <begin position="287"/>
        <end position="564"/>
    </location>
</feature>
<evidence type="ECO:0000256" key="3">
    <source>
        <dbReference type="ARBA" id="ARBA00022801"/>
    </source>
</evidence>
<evidence type="ECO:0000256" key="6">
    <source>
        <dbReference type="ARBA" id="ARBA00023125"/>
    </source>
</evidence>
<dbReference type="EMBL" id="UOFL01000041">
    <property type="protein sequence ID" value="VAW73218.1"/>
    <property type="molecule type" value="Genomic_DNA"/>
</dbReference>
<evidence type="ECO:0000256" key="2">
    <source>
        <dbReference type="ARBA" id="ARBA00022741"/>
    </source>
</evidence>
<evidence type="ECO:0000256" key="8">
    <source>
        <dbReference type="ARBA" id="ARBA00034617"/>
    </source>
</evidence>
<dbReference type="FunFam" id="1.10.486.10:FF:000003">
    <property type="entry name" value="ATP-dependent DNA helicase"/>
    <property type="match status" value="1"/>
</dbReference>
<dbReference type="GO" id="GO:0005524">
    <property type="term" value="F:ATP binding"/>
    <property type="evidence" value="ECO:0007669"/>
    <property type="project" value="UniProtKB-KW"/>
</dbReference>
<evidence type="ECO:0000256" key="4">
    <source>
        <dbReference type="ARBA" id="ARBA00022806"/>
    </source>
</evidence>
<dbReference type="GO" id="GO:0003677">
    <property type="term" value="F:DNA binding"/>
    <property type="evidence" value="ECO:0007669"/>
    <property type="project" value="UniProtKB-KW"/>
</dbReference>
<keyword evidence="2" id="KW-0547">Nucleotide-binding</keyword>
<proteinExistence type="inferred from homology"/>
<dbReference type="SUPFAM" id="SSF52540">
    <property type="entry name" value="P-loop containing nucleoside triphosphate hydrolases"/>
    <property type="match status" value="1"/>
</dbReference>
<dbReference type="Gene3D" id="1.10.10.160">
    <property type="match status" value="1"/>
</dbReference>
<dbReference type="InterPro" id="IPR014016">
    <property type="entry name" value="UvrD-like_ATP-bd"/>
</dbReference>
<dbReference type="CDD" id="cd18807">
    <property type="entry name" value="SF1_C_UvrD"/>
    <property type="match status" value="1"/>
</dbReference>
<dbReference type="GO" id="GO:0033202">
    <property type="term" value="C:DNA helicase complex"/>
    <property type="evidence" value="ECO:0007669"/>
    <property type="project" value="TreeGrafter"/>
</dbReference>
<feature type="compositionally biased region" description="Basic residues" evidence="11">
    <location>
        <begin position="654"/>
        <end position="664"/>
    </location>
</feature>
<evidence type="ECO:0000256" key="9">
    <source>
        <dbReference type="ARBA" id="ARBA00034808"/>
    </source>
</evidence>
<dbReference type="PROSITE" id="PS51198">
    <property type="entry name" value="UVRD_HELICASE_ATP_BIND"/>
    <property type="match status" value="1"/>
</dbReference>
<evidence type="ECO:0000256" key="5">
    <source>
        <dbReference type="ARBA" id="ARBA00022840"/>
    </source>
</evidence>
<accession>A0A3B0XXX4</accession>
<name>A0A3B0XXX4_9ZZZZ</name>
<protein>
    <recommendedName>
        <fullName evidence="9">DNA 3'-5' helicase</fullName>
        <ecNumber evidence="9">5.6.2.4</ecNumber>
    </recommendedName>
</protein>
<dbReference type="InterPro" id="IPR027417">
    <property type="entry name" value="P-loop_NTPase"/>
</dbReference>
<dbReference type="AlphaFoldDB" id="A0A3B0XXX4"/>
<evidence type="ECO:0000256" key="1">
    <source>
        <dbReference type="ARBA" id="ARBA00009922"/>
    </source>
</evidence>
<dbReference type="CDD" id="cd17932">
    <property type="entry name" value="DEXQc_UvrD"/>
    <property type="match status" value="1"/>
</dbReference>
<feature type="domain" description="UvrD-like helicase ATP-binding" evidence="12">
    <location>
        <begin position="8"/>
        <end position="286"/>
    </location>
</feature>
<comment type="similarity">
    <text evidence="1">Belongs to the helicase family. UvrD subfamily.</text>
</comment>
<feature type="region of interest" description="Disordered" evidence="11">
    <location>
        <begin position="646"/>
        <end position="665"/>
    </location>
</feature>
<comment type="catalytic activity">
    <reaction evidence="8">
        <text>Couples ATP hydrolysis with the unwinding of duplex DNA by translocating in the 3'-5' direction.</text>
        <dbReference type="EC" id="5.6.2.4"/>
    </reaction>
</comment>
<dbReference type="FunFam" id="1.10.10.160:FF:000001">
    <property type="entry name" value="ATP-dependent DNA helicase"/>
    <property type="match status" value="1"/>
</dbReference>
<dbReference type="InterPro" id="IPR013986">
    <property type="entry name" value="DExx_box_DNA_helicase_dom_sf"/>
</dbReference>
<dbReference type="PANTHER" id="PTHR11070">
    <property type="entry name" value="UVRD / RECB / PCRA DNA HELICASE FAMILY MEMBER"/>
    <property type="match status" value="1"/>
</dbReference>
<dbReference type="GO" id="GO:0000725">
    <property type="term" value="P:recombinational repair"/>
    <property type="evidence" value="ECO:0007669"/>
    <property type="project" value="TreeGrafter"/>
</dbReference>
<sequence length="726" mass="82158">MDVSHIIDSLNDAQRQAVTASTDHTLILAGAGSGKTRVLVHRIAWLLAVENMSPQNIVAVTFTNKAAAEMRGRIEEMINGTLSGMWVGTFHGLAHRLLRSHWAEADLPQGFQILDSDDQFRVVKRIVKGMELDEKLWPPRKIQWYINDRKDDGYRAAQLDSGGDPYQTQLIQVYLAYEQACQRAGLVDFAELLLRSFELFRDKPAILQHYQQRFAHILVDEFQDTNTLQYAWIKMLAGEFGKVFVVGDDDQSIYGWRGARVENLHHFQKEFCGKNLVRLEQNYRSTGNILSAANALISINTGRMGKELWSAGDKGELIDLYAAFNELDEAHFVKERIKQWVTDGNSIKDCAILYRSNAQSRVFEEVLISSGIAYRVYGGLRFFDRAEIKDALAYLRLMANRSDDAAFERVINTPTRGIGDRSVAMIRDIARGNSITMWEATLSLLSSGQLAARAQNAISGFVNLIDQLQGFAGNFKLAEQVDYVVETSRLIEHYSKDKSEKGQSRIENVQELTNAAKIFEKPQEDEDMTELASFLSHAALEAGESQATDTDDFVQLMTLHSAKGLEFPLVFITGLEEGLFPHSRSLEDNLNLEEERRLCYVGMTRAERKLIVSYAETRRIHGSENYQKASRFIKEIPSESINEIRPRAQVSRPTTRRPQVRKPQRSTVMMQDDFEFSLGQRVQHKKFGEGVVLNFEGEGGSARVQVNFERAGSKWLVLAYANLQSA</sequence>
<dbReference type="Pfam" id="PF00580">
    <property type="entry name" value="UvrD-helicase"/>
    <property type="match status" value="1"/>
</dbReference>
<evidence type="ECO:0000256" key="7">
    <source>
        <dbReference type="ARBA" id="ARBA00023235"/>
    </source>
</evidence>
<keyword evidence="6" id="KW-0238">DNA-binding</keyword>
<dbReference type="GO" id="GO:0016887">
    <property type="term" value="F:ATP hydrolysis activity"/>
    <property type="evidence" value="ECO:0007669"/>
    <property type="project" value="RHEA"/>
</dbReference>
<evidence type="ECO:0000256" key="10">
    <source>
        <dbReference type="ARBA" id="ARBA00048988"/>
    </source>
</evidence>
<keyword evidence="5" id="KW-0067">ATP-binding</keyword>
<dbReference type="Gene3D" id="1.10.486.10">
    <property type="entry name" value="PCRA, domain 4"/>
    <property type="match status" value="1"/>
</dbReference>
<dbReference type="Pfam" id="PF21196">
    <property type="entry name" value="PcrA_UvrD_tudor"/>
    <property type="match status" value="1"/>
</dbReference>
<keyword evidence="3 14" id="KW-0378">Hydrolase</keyword>
<dbReference type="Gene3D" id="3.40.50.300">
    <property type="entry name" value="P-loop containing nucleotide triphosphate hydrolases"/>
    <property type="match status" value="2"/>
</dbReference>
<dbReference type="PANTHER" id="PTHR11070:SF2">
    <property type="entry name" value="ATP-DEPENDENT DNA HELICASE SRS2"/>
    <property type="match status" value="1"/>
</dbReference>
<reference evidence="14" key="1">
    <citation type="submission" date="2018-06" db="EMBL/GenBank/DDBJ databases">
        <authorList>
            <person name="Zhirakovskaya E."/>
        </authorList>
    </citation>
    <scope>NUCLEOTIDE SEQUENCE</scope>
</reference>
<keyword evidence="4 14" id="KW-0347">Helicase</keyword>
<gene>
    <name evidence="14" type="ORF">MNBD_GAMMA12-562</name>
</gene>
<dbReference type="GO" id="GO:0005829">
    <property type="term" value="C:cytosol"/>
    <property type="evidence" value="ECO:0007669"/>
    <property type="project" value="TreeGrafter"/>
</dbReference>
<evidence type="ECO:0000259" key="13">
    <source>
        <dbReference type="PROSITE" id="PS51217"/>
    </source>
</evidence>
<keyword evidence="7" id="KW-0413">Isomerase</keyword>